<accession>A0ABP6QLT3</accession>
<dbReference type="Proteomes" id="UP001501237">
    <property type="component" value="Unassembled WGS sequence"/>
</dbReference>
<comment type="caution">
    <text evidence="4">The sequence shown here is derived from an EMBL/GenBank/DDBJ whole genome shotgun (WGS) entry which is preliminary data.</text>
</comment>
<dbReference type="PANTHER" id="PTHR37042:SF4">
    <property type="entry name" value="OUTER MEMBRANE PROTEIN RV1973"/>
    <property type="match status" value="1"/>
</dbReference>
<keyword evidence="5" id="KW-1185">Reference proteome</keyword>
<proteinExistence type="predicted"/>
<keyword evidence="2" id="KW-0472">Membrane</keyword>
<gene>
    <name evidence="4" type="ORF">GCM10010468_77920</name>
</gene>
<evidence type="ECO:0008006" key="6">
    <source>
        <dbReference type="Google" id="ProtNLM"/>
    </source>
</evidence>
<organism evidence="4 5">
    <name type="scientific">Actinocorallia longicatena</name>
    <dbReference type="NCBI Taxonomy" id="111803"/>
    <lineage>
        <taxon>Bacteria</taxon>
        <taxon>Bacillati</taxon>
        <taxon>Actinomycetota</taxon>
        <taxon>Actinomycetes</taxon>
        <taxon>Streptosporangiales</taxon>
        <taxon>Thermomonosporaceae</taxon>
        <taxon>Actinocorallia</taxon>
    </lineage>
</organism>
<feature type="signal peptide" evidence="3">
    <location>
        <begin position="1"/>
        <end position="22"/>
    </location>
</feature>
<evidence type="ECO:0000256" key="1">
    <source>
        <dbReference type="ARBA" id="ARBA00004370"/>
    </source>
</evidence>
<keyword evidence="3" id="KW-0732">Signal</keyword>
<evidence type="ECO:0000313" key="5">
    <source>
        <dbReference type="Proteomes" id="UP001501237"/>
    </source>
</evidence>
<dbReference type="EMBL" id="BAAAUV010000043">
    <property type="protein sequence ID" value="GAA3240949.1"/>
    <property type="molecule type" value="Genomic_DNA"/>
</dbReference>
<evidence type="ECO:0000256" key="2">
    <source>
        <dbReference type="ARBA" id="ARBA00023136"/>
    </source>
</evidence>
<name>A0ABP6QLT3_9ACTN</name>
<dbReference type="RefSeq" id="WP_344839148.1">
    <property type="nucleotide sequence ID" value="NZ_BAAAUV010000043.1"/>
</dbReference>
<dbReference type="PANTHER" id="PTHR37042">
    <property type="entry name" value="OUTER MEMBRANE PROTEIN RV1973"/>
    <property type="match status" value="1"/>
</dbReference>
<evidence type="ECO:0000256" key="3">
    <source>
        <dbReference type="SAM" id="SignalP"/>
    </source>
</evidence>
<feature type="chain" id="PRO_5045356744" description="Mce-associated membrane protein" evidence="3">
    <location>
        <begin position="23"/>
        <end position="168"/>
    </location>
</feature>
<protein>
    <recommendedName>
        <fullName evidence="6">Mce-associated membrane protein</fullName>
    </recommendedName>
</protein>
<sequence length="168" mass="17463">MRRLAAVLAAATVALGGFSAYAFDRAGELRNAGVMTNTALTDNARTSEVKGAVVSALQDLFSCDYTDLAKVDRAAKDLLVGGAPAQYERLFGPVRTAAAAQGIVLTTTITDSAVRSLQDGRARVLVFADQASSSAKSGKSGRQSTMMAVDAVRQGGRWKIAGIDTFTG</sequence>
<evidence type="ECO:0000313" key="4">
    <source>
        <dbReference type="EMBL" id="GAA3240949.1"/>
    </source>
</evidence>
<comment type="subcellular location">
    <subcellularLocation>
        <location evidence="1">Membrane</location>
    </subcellularLocation>
</comment>
<reference evidence="5" key="1">
    <citation type="journal article" date="2019" name="Int. J. Syst. Evol. Microbiol.">
        <title>The Global Catalogue of Microorganisms (GCM) 10K type strain sequencing project: providing services to taxonomists for standard genome sequencing and annotation.</title>
        <authorList>
            <consortium name="The Broad Institute Genomics Platform"/>
            <consortium name="The Broad Institute Genome Sequencing Center for Infectious Disease"/>
            <person name="Wu L."/>
            <person name="Ma J."/>
        </authorList>
    </citation>
    <scope>NUCLEOTIDE SEQUENCE [LARGE SCALE GENOMIC DNA]</scope>
    <source>
        <strain evidence="5">JCM 9377</strain>
    </source>
</reference>